<evidence type="ECO:0000313" key="9">
    <source>
        <dbReference type="Proteomes" id="UP000183085"/>
    </source>
</evidence>
<dbReference type="Gene3D" id="1.20.1640.10">
    <property type="entry name" value="Multidrug efflux transporter AcrB transmembrane domain"/>
    <property type="match status" value="2"/>
</dbReference>
<dbReference type="Proteomes" id="UP000183085">
    <property type="component" value="Unassembled WGS sequence"/>
</dbReference>
<feature type="transmembrane region" description="Helical" evidence="7">
    <location>
        <begin position="1061"/>
        <end position="1087"/>
    </location>
</feature>
<sequence length="1105" mass="123902">MIEKIIEYSAKNKFIVLTMVICATLLGWWCMQNVPLDAIPDLTDTQVIIQSTWDRSPDIIEDQITYPVITSLLGAPKVKDIRGFSDFGYSFVYVIFEEGTDIYWARSRVLEYLSKIQSSLPQGVQTKLGPDATGLGWVYQYALVDKSGKHSIEEIRSYQDWFLRYYLQATEGVSEVATIGGFQKQYQVNIDPNLLAGYGISVNDVTAAIRLSNQDAGGRLLEFSGREYMIRGRGYAKSIADIKNIVVKSKGGVPLRIKDIARVEFGPEIRRGVGDLDGIGETVSGIIVMRQGENALKVIQRVKDKLKELKPSLPDGLEVVPVYDRSKLIKASIDTLKTTLRDELLIVSLIILLFLLHIPSAIIPILTLPIATIISFIPMYGLGITSNIMSLGGIAIAIGAMIDAAIVVVEQSHKKLERWDKEGRKGDYKEVIISAIKEVGRPAFYSLLVIGISFIPIFALQAQEGRLFQPLAFTKNFAMIFSAILAITLTPAIILLFFRLEKFKFKPKFLASILNTVIITKITPEEKHPISRILHKIYHPAVEFVLKYPVMVILTAILIVASTIPVFMKLGSEFMPPLYEGTLFYMPTTMPGISVTEASKLLQVQDKILKSIPEIERVYGKAGRADTATDPAPFSMMETVAILKPDDQWREKKIWYSEIPEFLKVPLRHIWRDKITYEELVAEIDSKMQLPGVSNAWTMPIKARIDMLTTGIRTPVGVKIFGSDLKKIEELGEKIEQAAMSVPDTRSAFAERTAGGYFLDFEIKRDEIARYGLTIDDVNSYIMNAIGGKNITTTIEGRARYPVNLRIKRELRDDIFDLKGLLVPIMQSNGQQAMGKPRTQNPDPRGYIPLGQLCDIKLTSGPSMIRDENGLLSGYVYIDVKDSDIGGYVQKLKEAIHQQVKIPAGYGISFSGQYEFMSRVKERLKLVLPITIFIIFLLLYLNTGSIAKTMIVFLSVPFSAVGAIWFLYLLGYNMSIAVWVGLIALLGIDAETGVFMLLYLDLAYEERKRQGLMNNLHDLKAAIIEGAVKRVRPKFMTVACDLSLLPIMWSVGVGSDVTKRIAAPMIGGLFTSFLMELLVYPAIYLLWKWHFEMKREKFVSIQKEA</sequence>
<dbReference type="Gene3D" id="3.30.2090.10">
    <property type="entry name" value="Multidrug efflux transporter AcrB TolC docking domain, DN and DC subdomains"/>
    <property type="match status" value="2"/>
</dbReference>
<dbReference type="Gene3D" id="3.30.70.1430">
    <property type="entry name" value="Multidrug efflux transporter AcrB pore domain"/>
    <property type="match status" value="2"/>
</dbReference>
<feature type="transmembrane region" description="Helical" evidence="7">
    <location>
        <begin position="344"/>
        <end position="377"/>
    </location>
</feature>
<keyword evidence="3" id="KW-1003">Cell membrane</keyword>
<dbReference type="EMBL" id="MNYI01000141">
    <property type="protein sequence ID" value="OIP39662.1"/>
    <property type="molecule type" value="Genomic_DNA"/>
</dbReference>
<keyword evidence="4 7" id="KW-0812">Transmembrane</keyword>
<evidence type="ECO:0000313" key="8">
    <source>
        <dbReference type="EMBL" id="OIP39662.1"/>
    </source>
</evidence>
<dbReference type="Pfam" id="PF00873">
    <property type="entry name" value="ACR_tran"/>
    <property type="match status" value="1"/>
</dbReference>
<dbReference type="SUPFAM" id="SSF82714">
    <property type="entry name" value="Multidrug efflux transporter AcrB TolC docking domain, DN and DC subdomains"/>
    <property type="match status" value="2"/>
</dbReference>
<evidence type="ECO:0000256" key="5">
    <source>
        <dbReference type="ARBA" id="ARBA00022989"/>
    </source>
</evidence>
<keyword evidence="6 7" id="KW-0472">Membrane</keyword>
<name>A0A1J5E8M8_9BACT</name>
<dbReference type="NCBIfam" id="TIGR00914">
    <property type="entry name" value="2A0601"/>
    <property type="match status" value="1"/>
</dbReference>
<keyword evidence="2" id="KW-0813">Transport</keyword>
<dbReference type="PRINTS" id="PR00702">
    <property type="entry name" value="ACRIFLAVINRP"/>
</dbReference>
<dbReference type="SUPFAM" id="SSF82693">
    <property type="entry name" value="Multidrug efflux transporter AcrB pore domain, PN1, PN2, PC1 and PC2 subdomains"/>
    <property type="match status" value="2"/>
</dbReference>
<feature type="transmembrane region" description="Helical" evidence="7">
    <location>
        <begin position="389"/>
        <end position="409"/>
    </location>
</feature>
<keyword evidence="5 7" id="KW-1133">Transmembrane helix</keyword>
<evidence type="ECO:0000256" key="4">
    <source>
        <dbReference type="ARBA" id="ARBA00022692"/>
    </source>
</evidence>
<evidence type="ECO:0000256" key="6">
    <source>
        <dbReference type="ARBA" id="ARBA00023136"/>
    </source>
</evidence>
<evidence type="ECO:0000256" key="7">
    <source>
        <dbReference type="SAM" id="Phobius"/>
    </source>
</evidence>
<dbReference type="InterPro" id="IPR004763">
    <property type="entry name" value="CusA-like"/>
</dbReference>
<dbReference type="PANTHER" id="PTHR32063:SF19">
    <property type="entry name" value="CATION EFFLUX SYSTEM PROTEIN CUSA"/>
    <property type="match status" value="1"/>
</dbReference>
<feature type="transmembrane region" description="Helical" evidence="7">
    <location>
        <begin position="1035"/>
        <end position="1055"/>
    </location>
</feature>
<feature type="transmembrane region" description="Helical" evidence="7">
    <location>
        <begin position="443"/>
        <end position="462"/>
    </location>
</feature>
<dbReference type="GO" id="GO:0008324">
    <property type="term" value="F:monoatomic cation transmembrane transporter activity"/>
    <property type="evidence" value="ECO:0007669"/>
    <property type="project" value="InterPro"/>
</dbReference>
<feature type="transmembrane region" description="Helical" evidence="7">
    <location>
        <begin position="950"/>
        <end position="970"/>
    </location>
</feature>
<dbReference type="Gene3D" id="3.30.70.1440">
    <property type="entry name" value="Multidrug efflux transporter AcrB pore domain"/>
    <property type="match status" value="1"/>
</dbReference>
<dbReference type="AlphaFoldDB" id="A0A1J5E8M8"/>
<proteinExistence type="predicted"/>
<dbReference type="GO" id="GO:0005886">
    <property type="term" value="C:plasma membrane"/>
    <property type="evidence" value="ECO:0007669"/>
    <property type="project" value="UniProtKB-SubCell"/>
</dbReference>
<feature type="transmembrane region" description="Helical" evidence="7">
    <location>
        <begin position="477"/>
        <end position="498"/>
    </location>
</feature>
<comment type="subcellular location">
    <subcellularLocation>
        <location evidence="1">Cell membrane</location>
        <topology evidence="1">Multi-pass membrane protein</topology>
    </subcellularLocation>
</comment>
<feature type="transmembrane region" description="Helical" evidence="7">
    <location>
        <begin position="926"/>
        <end position="943"/>
    </location>
</feature>
<feature type="transmembrane region" description="Helical" evidence="7">
    <location>
        <begin position="976"/>
        <end position="1000"/>
    </location>
</feature>
<protein>
    <submittedName>
        <fullName evidence="8">Cation transporter</fullName>
    </submittedName>
</protein>
<dbReference type="GO" id="GO:0042910">
    <property type="term" value="F:xenobiotic transmembrane transporter activity"/>
    <property type="evidence" value="ECO:0007669"/>
    <property type="project" value="TreeGrafter"/>
</dbReference>
<dbReference type="STRING" id="1817895.AUJ95_05275"/>
<organism evidence="8 9">
    <name type="scientific">Candidatus Desantisbacteria bacterium CG2_30_40_21</name>
    <dbReference type="NCBI Taxonomy" id="1817895"/>
    <lineage>
        <taxon>Bacteria</taxon>
        <taxon>Candidatus Desantisiibacteriota</taxon>
    </lineage>
</organism>
<evidence type="ECO:0000256" key="1">
    <source>
        <dbReference type="ARBA" id="ARBA00004651"/>
    </source>
</evidence>
<dbReference type="PANTHER" id="PTHR32063">
    <property type="match status" value="1"/>
</dbReference>
<evidence type="ECO:0000256" key="3">
    <source>
        <dbReference type="ARBA" id="ARBA00022475"/>
    </source>
</evidence>
<dbReference type="InterPro" id="IPR001036">
    <property type="entry name" value="Acrflvin-R"/>
</dbReference>
<gene>
    <name evidence="8" type="ORF">AUJ95_05275</name>
</gene>
<feature type="transmembrane region" description="Helical" evidence="7">
    <location>
        <begin position="545"/>
        <end position="568"/>
    </location>
</feature>
<comment type="caution">
    <text evidence="8">The sequence shown here is derived from an EMBL/GenBank/DDBJ whole genome shotgun (WGS) entry which is preliminary data.</text>
</comment>
<reference evidence="8 9" key="1">
    <citation type="journal article" date="2016" name="Environ. Microbiol.">
        <title>Genomic resolution of a cold subsurface aquifer community provides metabolic insights for novel microbes adapted to high CO concentrations.</title>
        <authorList>
            <person name="Probst A.J."/>
            <person name="Castelle C.J."/>
            <person name="Singh A."/>
            <person name="Brown C.T."/>
            <person name="Anantharaman K."/>
            <person name="Sharon I."/>
            <person name="Hug L.A."/>
            <person name="Burstein D."/>
            <person name="Emerson J.B."/>
            <person name="Thomas B.C."/>
            <person name="Banfield J.F."/>
        </authorList>
    </citation>
    <scope>NUCLEOTIDE SEQUENCE [LARGE SCALE GENOMIC DNA]</scope>
    <source>
        <strain evidence="8">CG2_30_40_21</strain>
    </source>
</reference>
<dbReference type="InterPro" id="IPR027463">
    <property type="entry name" value="AcrB_DN_DC_subdom"/>
</dbReference>
<dbReference type="Gene3D" id="3.30.70.1320">
    <property type="entry name" value="Multidrug efflux transporter AcrB pore domain like"/>
    <property type="match status" value="1"/>
</dbReference>
<dbReference type="SUPFAM" id="SSF82866">
    <property type="entry name" value="Multidrug efflux transporter AcrB transmembrane domain"/>
    <property type="match status" value="2"/>
</dbReference>
<evidence type="ECO:0000256" key="2">
    <source>
        <dbReference type="ARBA" id="ARBA00022448"/>
    </source>
</evidence>
<accession>A0A1J5E8M8</accession>